<dbReference type="PROSITE" id="PS50011">
    <property type="entry name" value="PROTEIN_KINASE_DOM"/>
    <property type="match status" value="1"/>
</dbReference>
<dbReference type="InterPro" id="IPR000719">
    <property type="entry name" value="Prot_kinase_dom"/>
</dbReference>
<dbReference type="SMART" id="SM00028">
    <property type="entry name" value="TPR"/>
    <property type="match status" value="8"/>
</dbReference>
<feature type="repeat" description="TPR" evidence="3">
    <location>
        <begin position="493"/>
        <end position="526"/>
    </location>
</feature>
<feature type="repeat" description="TPR" evidence="3">
    <location>
        <begin position="421"/>
        <end position="454"/>
    </location>
</feature>
<dbReference type="InterPro" id="IPR019734">
    <property type="entry name" value="TPR_rpt"/>
</dbReference>
<feature type="repeat" description="TPR" evidence="3">
    <location>
        <begin position="387"/>
        <end position="420"/>
    </location>
</feature>
<evidence type="ECO:0000256" key="3">
    <source>
        <dbReference type="PROSITE-ProRule" id="PRU00339"/>
    </source>
</evidence>
<evidence type="ECO:0000313" key="7">
    <source>
        <dbReference type="EMBL" id="MFG3819015.1"/>
    </source>
</evidence>
<dbReference type="PROSITE" id="PS50293">
    <property type="entry name" value="TPR_REGION"/>
    <property type="match status" value="2"/>
</dbReference>
<dbReference type="InterPro" id="IPR011009">
    <property type="entry name" value="Kinase-like_dom_sf"/>
</dbReference>
<accession>A0ABW7CD10</accession>
<dbReference type="PROSITE" id="PS50005">
    <property type="entry name" value="TPR"/>
    <property type="match status" value="6"/>
</dbReference>
<dbReference type="Gene3D" id="3.30.200.20">
    <property type="entry name" value="Phosphorylase Kinase, domain 1"/>
    <property type="match status" value="1"/>
</dbReference>
<dbReference type="Gene3D" id="1.10.510.10">
    <property type="entry name" value="Transferase(Phosphotransferase) domain 1"/>
    <property type="match status" value="1"/>
</dbReference>
<dbReference type="CDD" id="cd14014">
    <property type="entry name" value="STKc_PknB_like"/>
    <property type="match status" value="1"/>
</dbReference>
<evidence type="ECO:0000256" key="4">
    <source>
        <dbReference type="SAM" id="MobiDB-lite"/>
    </source>
</evidence>
<evidence type="ECO:0000259" key="6">
    <source>
        <dbReference type="PROSITE" id="PS50011"/>
    </source>
</evidence>
<dbReference type="Pfam" id="PF00069">
    <property type="entry name" value="Pkinase"/>
    <property type="match status" value="1"/>
</dbReference>
<feature type="domain" description="Protein kinase" evidence="6">
    <location>
        <begin position="14"/>
        <end position="281"/>
    </location>
</feature>
<dbReference type="SUPFAM" id="SSF56112">
    <property type="entry name" value="Protein kinase-like (PK-like)"/>
    <property type="match status" value="1"/>
</dbReference>
<organism evidence="7 8">
    <name type="scientific">Limnothrix redekei LRLZ20PSL1</name>
    <dbReference type="NCBI Taxonomy" id="3112953"/>
    <lineage>
        <taxon>Bacteria</taxon>
        <taxon>Bacillati</taxon>
        <taxon>Cyanobacteriota</taxon>
        <taxon>Cyanophyceae</taxon>
        <taxon>Pseudanabaenales</taxon>
        <taxon>Pseudanabaenaceae</taxon>
        <taxon>Limnothrix</taxon>
    </lineage>
</organism>
<proteinExistence type="predicted"/>
<keyword evidence="5" id="KW-1133">Transmembrane helix</keyword>
<dbReference type="PANTHER" id="PTHR44858">
    <property type="entry name" value="TETRATRICOPEPTIDE REPEAT PROTEIN 6"/>
    <property type="match status" value="1"/>
</dbReference>
<evidence type="ECO:0000256" key="1">
    <source>
        <dbReference type="ARBA" id="ARBA00022737"/>
    </source>
</evidence>
<dbReference type="SUPFAM" id="SSF48452">
    <property type="entry name" value="TPR-like"/>
    <property type="match status" value="2"/>
</dbReference>
<protein>
    <submittedName>
        <fullName evidence="7">Tetratricopeptide repeat protein</fullName>
    </submittedName>
</protein>
<dbReference type="InterPro" id="IPR011990">
    <property type="entry name" value="TPR-like_helical_dom_sf"/>
</dbReference>
<dbReference type="Pfam" id="PF13181">
    <property type="entry name" value="TPR_8"/>
    <property type="match status" value="1"/>
</dbReference>
<dbReference type="Pfam" id="PF13432">
    <property type="entry name" value="TPR_16"/>
    <property type="match status" value="1"/>
</dbReference>
<dbReference type="RefSeq" id="WP_393014681.1">
    <property type="nucleotide sequence ID" value="NZ_JAZAQF010000086.1"/>
</dbReference>
<feature type="repeat" description="TPR" evidence="3">
    <location>
        <begin position="561"/>
        <end position="594"/>
    </location>
</feature>
<keyword evidence="5" id="KW-0812">Transmembrane</keyword>
<dbReference type="InterPro" id="IPR050498">
    <property type="entry name" value="Ycf3"/>
</dbReference>
<feature type="repeat" description="TPR" evidence="3">
    <location>
        <begin position="527"/>
        <end position="560"/>
    </location>
</feature>
<comment type="caution">
    <text evidence="7">The sequence shown here is derived from an EMBL/GenBank/DDBJ whole genome shotgun (WGS) entry which is preliminary data.</text>
</comment>
<keyword evidence="1" id="KW-0677">Repeat</keyword>
<evidence type="ECO:0000256" key="2">
    <source>
        <dbReference type="ARBA" id="ARBA00022803"/>
    </source>
</evidence>
<evidence type="ECO:0000256" key="5">
    <source>
        <dbReference type="SAM" id="Phobius"/>
    </source>
</evidence>
<keyword evidence="5" id="KW-0472">Membrane</keyword>
<keyword evidence="8" id="KW-1185">Reference proteome</keyword>
<dbReference type="Pfam" id="PF13414">
    <property type="entry name" value="TPR_11"/>
    <property type="match status" value="2"/>
</dbReference>
<sequence length="677" mass="75293">MVTLSVGQLLDRRYRIVEILSSGAFGQTYLAADLRRPGLPHCIVRQFQFPSKNSKALQVVQLLFKKKAETLEKLGTHDRIPQLLACFEQEGQLFFIEELIQGQTIAEELKANQPQPEEYVVRFLQDTLEVLDFVHKNGVIHRNLRPETLIRRTIDGRIVPIEFGLIQEIANPSARADAITPPPSPDSVVYMSPEQLQGNPLYNSDLYAVGMICVQALTGLPPNALPKPKDNNGDRPPHLDWPNHGQINPGLISLIERLISPYFDRRYQSAADALRDLQELYGLSMGSGVNLSGAGMSGLRARLANSSQNAPAHSEAQEAAKRRWPDRRLWLGVAIAVVGLGFGALLLAGPLRSRYWVDRGSDQLKAENLEEAIANYSQALQVDANNAEALYRRGAAYEEIGEYQKAIADLDRAIRLRPKHAPSYFQRANARYRLSDARAAIEDYDRALTYDPNLVQAYLNRGNVRGDIGDDKGAIEDYNRVIAAKGVPARLLAPAYLNRGLSRSNLDDQQGAIEDATKAIQLNPSYALAYQNRGLAHRRAGNLQAALQDFNIAIQLQPDDPDPYYNRGLTRWDLGEVEGTIEDFNKAIELRPEHALVYYDRGVARLKQGDQTGALTDFQQSAKLCIDEGRLGCYRDAQYQIQQIQAGKLPTDLKLSDEEEPEAPPPEPSPTASPPPS</sequence>
<dbReference type="EMBL" id="JAZAQF010000086">
    <property type="protein sequence ID" value="MFG3819015.1"/>
    <property type="molecule type" value="Genomic_DNA"/>
</dbReference>
<feature type="compositionally biased region" description="Pro residues" evidence="4">
    <location>
        <begin position="663"/>
        <end position="677"/>
    </location>
</feature>
<dbReference type="PANTHER" id="PTHR44858:SF1">
    <property type="entry name" value="UDP-N-ACETYLGLUCOSAMINE--PEPTIDE N-ACETYLGLUCOSAMINYLTRANSFERASE SPINDLY-RELATED"/>
    <property type="match status" value="1"/>
</dbReference>
<reference evidence="8" key="1">
    <citation type="journal article" date="2024" name="Algal Res.">
        <title>Biochemical, toxicological and genomic investigation of a high-biomass producing Limnothrix strain isolated from Italian shallow drinking water reservoir.</title>
        <authorList>
            <person name="Simonazzi M."/>
            <person name="Shishido T.K."/>
            <person name="Delbaje E."/>
            <person name="Wahlsten M."/>
            <person name="Fewer D.P."/>
            <person name="Sivonen K."/>
            <person name="Pezzolesi L."/>
            <person name="Pistocchi R."/>
        </authorList>
    </citation>
    <scope>NUCLEOTIDE SEQUENCE [LARGE SCALE GENOMIC DNA]</scope>
    <source>
        <strain evidence="8">LRLZ20PSL1</strain>
    </source>
</reference>
<evidence type="ECO:0000313" key="8">
    <source>
        <dbReference type="Proteomes" id="UP001604335"/>
    </source>
</evidence>
<dbReference type="Proteomes" id="UP001604335">
    <property type="component" value="Unassembled WGS sequence"/>
</dbReference>
<gene>
    <name evidence="7" type="ORF">VPK24_15340</name>
</gene>
<feature type="transmembrane region" description="Helical" evidence="5">
    <location>
        <begin position="329"/>
        <end position="351"/>
    </location>
</feature>
<feature type="region of interest" description="Disordered" evidence="4">
    <location>
        <begin position="649"/>
        <end position="677"/>
    </location>
</feature>
<keyword evidence="2 3" id="KW-0802">TPR repeat</keyword>
<name>A0ABW7CD10_9CYAN</name>
<dbReference type="SMART" id="SM00220">
    <property type="entry name" value="S_TKc"/>
    <property type="match status" value="1"/>
</dbReference>
<feature type="repeat" description="TPR" evidence="3">
    <location>
        <begin position="353"/>
        <end position="386"/>
    </location>
</feature>
<dbReference type="Gene3D" id="1.25.40.10">
    <property type="entry name" value="Tetratricopeptide repeat domain"/>
    <property type="match status" value="4"/>
</dbReference>